<evidence type="ECO:0000256" key="4">
    <source>
        <dbReference type="ARBA" id="ARBA00023136"/>
    </source>
</evidence>
<dbReference type="PROSITE" id="PS51072">
    <property type="entry name" value="MHD"/>
    <property type="match status" value="1"/>
</dbReference>
<dbReference type="PANTHER" id="PTHR10529">
    <property type="entry name" value="AP COMPLEX SUBUNIT MU"/>
    <property type="match status" value="1"/>
</dbReference>
<dbReference type="GO" id="GO:0030131">
    <property type="term" value="C:clathrin adaptor complex"/>
    <property type="evidence" value="ECO:0007669"/>
    <property type="project" value="InterPro"/>
</dbReference>
<evidence type="ECO:0000313" key="6">
    <source>
        <dbReference type="EMBL" id="KAH8516203.1"/>
    </source>
</evidence>
<keyword evidence="4" id="KW-0472">Membrane</keyword>
<sequence length="663" mass="74497">MSKTDGGADFFDQINEAEVSDFQEAQILTLENAQLTSWDFNLERSFYGSKCCESASTSSWFIDDRGEVPKGSAEIFFRKVKFWKEDGEEEAPPVFNVDGVNYFHVKVVGLLFVATTRVNVSPSLVLELLQRIARVIKDYLGVLNEDSLRKNFVLVYELLDEVIDFGYVQTTSTELLKSYVFNEPLVVDAARLQPLSPAAIFMQGTKRMPGTAVTKSVVANEPGGRKREEIFVDIIEKISVTFSSSGYILTSEIDGTIQMKSYLSGNPEIRLALNEDLSIGRGDYRSSFGSGSVILDDCNFHESVRLDNFDLDRTLTLVPPDGEFPVMNYRMTQEFKPPFRINTLIEEAGALKAEVILKVSAEFPSSITANTIIVQMPLPKYTTRVNFELEPGALGQTTDFKEANRRLEWGLKKIVGGSEHTLRAKLTFSQELHGNITKEAGPVSMTFTIPMYNASRLQVKYLQIAKKSSTYNPYRWVRYVTQANSYVAPLRAINSELPSMLITITHRLYFLYSSLLCHHFSGSNVIASRPFRCAKVPLTFQNQNSTLHPPSQLFQNKYYHLFLSLNSLSLSYQSCQNLNCLFYRSQPELPFDPHVPAIAKPEKPKDPKQHDLPSFQHLLEPALPIMVHGHNSAFLSPPPSTGPRAVELLCPAIAFKICSFCGL</sequence>
<evidence type="ECO:0000256" key="2">
    <source>
        <dbReference type="ARBA" id="ARBA00022448"/>
    </source>
</evidence>
<dbReference type="SUPFAM" id="SSF64356">
    <property type="entry name" value="SNARE-like"/>
    <property type="match status" value="1"/>
</dbReference>
<accession>A0A8T2ZFB8</accession>
<dbReference type="SUPFAM" id="SSF49447">
    <property type="entry name" value="Second domain of Mu2 adaptin subunit (ap50) of ap2 adaptor"/>
    <property type="match status" value="1"/>
</dbReference>
<dbReference type="GO" id="GO:0006886">
    <property type="term" value="P:intracellular protein transport"/>
    <property type="evidence" value="ECO:0007669"/>
    <property type="project" value="InterPro"/>
</dbReference>
<dbReference type="FunFam" id="3.30.450.60:FF:000002">
    <property type="entry name" value="AP-2 complex subunit mu, putative"/>
    <property type="match status" value="1"/>
</dbReference>
<dbReference type="Proteomes" id="UP000807159">
    <property type="component" value="Chromosome 2"/>
</dbReference>
<evidence type="ECO:0000256" key="3">
    <source>
        <dbReference type="ARBA" id="ARBA00022927"/>
    </source>
</evidence>
<protein>
    <recommendedName>
        <fullName evidence="5">MHD domain-containing protein</fullName>
    </recommendedName>
</protein>
<dbReference type="AlphaFoldDB" id="A0A8T2ZFB8"/>
<keyword evidence="3" id="KW-0653">Protein transport</keyword>
<keyword evidence="7" id="KW-1185">Reference proteome</keyword>
<dbReference type="Gene3D" id="2.60.40.1170">
    <property type="entry name" value="Mu homology domain, subdomain B"/>
    <property type="match status" value="2"/>
</dbReference>
<dbReference type="InterPro" id="IPR050431">
    <property type="entry name" value="Adaptor_comp_med_subunit"/>
</dbReference>
<dbReference type="InterPro" id="IPR036168">
    <property type="entry name" value="AP2_Mu_C_sf"/>
</dbReference>
<name>A0A8T2ZFB8_POPDE</name>
<keyword evidence="2" id="KW-0813">Transport</keyword>
<dbReference type="InterPro" id="IPR001392">
    <property type="entry name" value="Clathrin_mu"/>
</dbReference>
<evidence type="ECO:0000256" key="1">
    <source>
        <dbReference type="ARBA" id="ARBA00004308"/>
    </source>
</evidence>
<evidence type="ECO:0000313" key="7">
    <source>
        <dbReference type="Proteomes" id="UP000807159"/>
    </source>
</evidence>
<dbReference type="InterPro" id="IPR028565">
    <property type="entry name" value="MHD"/>
</dbReference>
<dbReference type="Gene3D" id="3.30.450.60">
    <property type="match status" value="1"/>
</dbReference>
<dbReference type="EMBL" id="JACEGQ020000002">
    <property type="protein sequence ID" value="KAH8516203.1"/>
    <property type="molecule type" value="Genomic_DNA"/>
</dbReference>
<evidence type="ECO:0000259" key="5">
    <source>
        <dbReference type="PROSITE" id="PS51072"/>
    </source>
</evidence>
<reference evidence="6" key="1">
    <citation type="journal article" date="2021" name="J. Hered.">
        <title>Genome Assembly of Salicaceae Populus deltoides (Eastern Cottonwood) I-69 Based on Nanopore Sequencing and Hi-C Technologies.</title>
        <authorList>
            <person name="Bai S."/>
            <person name="Wu H."/>
            <person name="Zhang J."/>
            <person name="Pan Z."/>
            <person name="Zhao W."/>
            <person name="Li Z."/>
            <person name="Tong C."/>
        </authorList>
    </citation>
    <scope>NUCLEOTIDE SEQUENCE</scope>
    <source>
        <tissue evidence="6">Leaf</tissue>
    </source>
</reference>
<dbReference type="PRINTS" id="PR00314">
    <property type="entry name" value="CLATHRINADPT"/>
</dbReference>
<comment type="caution">
    <text evidence="6">The sequence shown here is derived from an EMBL/GenBank/DDBJ whole genome shotgun (WGS) entry which is preliminary data.</text>
</comment>
<dbReference type="CDD" id="cd09253">
    <property type="entry name" value="AP-4_Mu4_Cterm"/>
    <property type="match status" value="1"/>
</dbReference>
<dbReference type="InterPro" id="IPR011012">
    <property type="entry name" value="Longin-like_dom_sf"/>
</dbReference>
<dbReference type="GO" id="GO:0012505">
    <property type="term" value="C:endomembrane system"/>
    <property type="evidence" value="ECO:0007669"/>
    <property type="project" value="UniProtKB-SubCell"/>
</dbReference>
<feature type="domain" description="MHD" evidence="5">
    <location>
        <begin position="227"/>
        <end position="489"/>
    </location>
</feature>
<dbReference type="GO" id="GO:0016192">
    <property type="term" value="P:vesicle-mediated transport"/>
    <property type="evidence" value="ECO:0007669"/>
    <property type="project" value="InterPro"/>
</dbReference>
<dbReference type="Pfam" id="PF00928">
    <property type="entry name" value="Adap_comp_sub"/>
    <property type="match status" value="1"/>
</dbReference>
<comment type="subcellular location">
    <subcellularLocation>
        <location evidence="1">Endomembrane system</location>
    </subcellularLocation>
</comment>
<proteinExistence type="predicted"/>
<gene>
    <name evidence="6" type="ORF">H0E87_004535</name>
</gene>
<dbReference type="CDD" id="cd14838">
    <property type="entry name" value="AP4_Mu_N"/>
    <property type="match status" value="1"/>
</dbReference>
<organism evidence="6 7">
    <name type="scientific">Populus deltoides</name>
    <name type="common">Eastern poplar</name>
    <name type="synonym">Eastern cottonwood</name>
    <dbReference type="NCBI Taxonomy" id="3696"/>
    <lineage>
        <taxon>Eukaryota</taxon>
        <taxon>Viridiplantae</taxon>
        <taxon>Streptophyta</taxon>
        <taxon>Embryophyta</taxon>
        <taxon>Tracheophyta</taxon>
        <taxon>Spermatophyta</taxon>
        <taxon>Magnoliopsida</taxon>
        <taxon>eudicotyledons</taxon>
        <taxon>Gunneridae</taxon>
        <taxon>Pentapetalae</taxon>
        <taxon>rosids</taxon>
        <taxon>fabids</taxon>
        <taxon>Malpighiales</taxon>
        <taxon>Salicaceae</taxon>
        <taxon>Saliceae</taxon>
        <taxon>Populus</taxon>
    </lineage>
</organism>